<reference evidence="1" key="1">
    <citation type="submission" date="2021-01" db="EMBL/GenBank/DDBJ databases">
        <title>Whole genome shotgun sequence of Actinoplanes cyaneus NBRC 14990.</title>
        <authorList>
            <person name="Komaki H."/>
            <person name="Tamura T."/>
        </authorList>
    </citation>
    <scope>NUCLEOTIDE SEQUENCE</scope>
    <source>
        <strain evidence="1">NBRC 14990</strain>
    </source>
</reference>
<proteinExistence type="predicted"/>
<accession>A0A919MB75</accession>
<evidence type="ECO:0000313" key="1">
    <source>
        <dbReference type="EMBL" id="GID69334.1"/>
    </source>
</evidence>
<sequence>MGSSREFDAFGPWVLRVRSADEVPPLYRPTELDPAAFRLVLKVPRRIERRDAHPGMDLYDCLIAVGDELLTIMMRRDSGFETVRLPFDRIVAIEQSVRLLDGRLTIRSATGEQVLIPYNGSSQPLIDELTRLLRDSYLLFSAVPKPGVVHRDVFLGPADAALAGVCRDVLRDEPGMRVMHAFARRVVTPDSGPFSPIVHRLRPITMHAGIVLADEREIQLIHRREWFTPAGDNHSLARTIVPRARITAGGAGPHPRYRDVSVVTVVLDAVRLHWPLPDGPELEAFLVAVGLTRAEAH</sequence>
<gene>
    <name evidence="1" type="ORF">Acy02nite_72150</name>
</gene>
<organism evidence="1 2">
    <name type="scientific">Actinoplanes cyaneus</name>
    <dbReference type="NCBI Taxonomy" id="52696"/>
    <lineage>
        <taxon>Bacteria</taxon>
        <taxon>Bacillati</taxon>
        <taxon>Actinomycetota</taxon>
        <taxon>Actinomycetes</taxon>
        <taxon>Micromonosporales</taxon>
        <taxon>Micromonosporaceae</taxon>
        <taxon>Actinoplanes</taxon>
    </lineage>
</organism>
<protein>
    <submittedName>
        <fullName evidence="1">Uncharacterized protein</fullName>
    </submittedName>
</protein>
<dbReference type="EMBL" id="BOMH01000059">
    <property type="protein sequence ID" value="GID69334.1"/>
    <property type="molecule type" value="Genomic_DNA"/>
</dbReference>
<dbReference type="AlphaFoldDB" id="A0A919MB75"/>
<dbReference type="RefSeq" id="WP_203751564.1">
    <property type="nucleotide sequence ID" value="NZ_BAAAUC010000010.1"/>
</dbReference>
<keyword evidence="2" id="KW-1185">Reference proteome</keyword>
<comment type="caution">
    <text evidence="1">The sequence shown here is derived from an EMBL/GenBank/DDBJ whole genome shotgun (WGS) entry which is preliminary data.</text>
</comment>
<name>A0A919MB75_9ACTN</name>
<evidence type="ECO:0000313" key="2">
    <source>
        <dbReference type="Proteomes" id="UP000619479"/>
    </source>
</evidence>
<dbReference type="Proteomes" id="UP000619479">
    <property type="component" value="Unassembled WGS sequence"/>
</dbReference>